<proteinExistence type="predicted"/>
<gene>
    <name evidence="1" type="ORF">EJ05DRAFT_506815</name>
</gene>
<name>A0A6A6WLW1_9PEZI</name>
<protein>
    <submittedName>
        <fullName evidence="1">Uncharacterized protein</fullName>
    </submittedName>
</protein>
<dbReference type="RefSeq" id="XP_033605651.1">
    <property type="nucleotide sequence ID" value="XM_033747861.1"/>
</dbReference>
<sequence length="172" mass="19149">MSDYFKVYIGFCQRRQSRDPTHWMLIYAVPGSQTCTWVHVEGGPREGYVLKILSGKRVDSWGIESRELIGYLNRSDEKKLHAAAKSIPLQRCQRWTTALVAKLEERGLIPAAGKAAQLQNRIEPSPYENQGSLGGGSGSKSNVGYLVEVILLRPNANSDAQSPQSRVRYALT</sequence>
<dbReference type="OrthoDB" id="5296964at2759"/>
<dbReference type="InterPro" id="IPR046670">
    <property type="entry name" value="DUF6540"/>
</dbReference>
<evidence type="ECO:0000313" key="1">
    <source>
        <dbReference type="EMBL" id="KAF2763200.1"/>
    </source>
</evidence>
<keyword evidence="2" id="KW-1185">Reference proteome</keyword>
<evidence type="ECO:0000313" key="2">
    <source>
        <dbReference type="Proteomes" id="UP000799437"/>
    </source>
</evidence>
<dbReference type="GeneID" id="54488915"/>
<dbReference type="EMBL" id="ML996565">
    <property type="protein sequence ID" value="KAF2763200.1"/>
    <property type="molecule type" value="Genomic_DNA"/>
</dbReference>
<dbReference type="Pfam" id="PF20174">
    <property type="entry name" value="DUF6540"/>
    <property type="match status" value="1"/>
</dbReference>
<dbReference type="Proteomes" id="UP000799437">
    <property type="component" value="Unassembled WGS sequence"/>
</dbReference>
<reference evidence="1" key="1">
    <citation type="journal article" date="2020" name="Stud. Mycol.">
        <title>101 Dothideomycetes genomes: a test case for predicting lifestyles and emergence of pathogens.</title>
        <authorList>
            <person name="Haridas S."/>
            <person name="Albert R."/>
            <person name="Binder M."/>
            <person name="Bloem J."/>
            <person name="Labutti K."/>
            <person name="Salamov A."/>
            <person name="Andreopoulos B."/>
            <person name="Baker S."/>
            <person name="Barry K."/>
            <person name="Bills G."/>
            <person name="Bluhm B."/>
            <person name="Cannon C."/>
            <person name="Castanera R."/>
            <person name="Culley D."/>
            <person name="Daum C."/>
            <person name="Ezra D."/>
            <person name="Gonzalez J."/>
            <person name="Henrissat B."/>
            <person name="Kuo A."/>
            <person name="Liang C."/>
            <person name="Lipzen A."/>
            <person name="Lutzoni F."/>
            <person name="Magnuson J."/>
            <person name="Mondo S."/>
            <person name="Nolan M."/>
            <person name="Ohm R."/>
            <person name="Pangilinan J."/>
            <person name="Park H.-J."/>
            <person name="Ramirez L."/>
            <person name="Alfaro M."/>
            <person name="Sun H."/>
            <person name="Tritt A."/>
            <person name="Yoshinaga Y."/>
            <person name="Zwiers L.-H."/>
            <person name="Turgeon B."/>
            <person name="Goodwin S."/>
            <person name="Spatafora J."/>
            <person name="Crous P."/>
            <person name="Grigoriev I."/>
        </authorList>
    </citation>
    <scope>NUCLEOTIDE SEQUENCE</scope>
    <source>
        <strain evidence="1">CBS 121739</strain>
    </source>
</reference>
<dbReference type="AlphaFoldDB" id="A0A6A6WLW1"/>
<organism evidence="1 2">
    <name type="scientific">Pseudovirgaria hyperparasitica</name>
    <dbReference type="NCBI Taxonomy" id="470096"/>
    <lineage>
        <taxon>Eukaryota</taxon>
        <taxon>Fungi</taxon>
        <taxon>Dikarya</taxon>
        <taxon>Ascomycota</taxon>
        <taxon>Pezizomycotina</taxon>
        <taxon>Dothideomycetes</taxon>
        <taxon>Dothideomycetes incertae sedis</taxon>
        <taxon>Acrospermales</taxon>
        <taxon>Acrospermaceae</taxon>
        <taxon>Pseudovirgaria</taxon>
    </lineage>
</organism>
<accession>A0A6A6WLW1</accession>